<name>A0AAV1HVX8_9CHLO</name>
<dbReference type="Gene3D" id="3.30.70.330">
    <property type="match status" value="1"/>
</dbReference>
<dbReference type="Proteomes" id="UP001314263">
    <property type="component" value="Unassembled WGS sequence"/>
</dbReference>
<dbReference type="PANTHER" id="PTHR48034">
    <property type="entry name" value="TRANSFORMER-2 SEX-DETERMINING PROTEIN-RELATED"/>
    <property type="match status" value="1"/>
</dbReference>
<dbReference type="PROSITE" id="PS50102">
    <property type="entry name" value="RRM"/>
    <property type="match status" value="1"/>
</dbReference>
<evidence type="ECO:0000256" key="2">
    <source>
        <dbReference type="SAM" id="MobiDB-lite"/>
    </source>
</evidence>
<feature type="compositionally biased region" description="Basic and acidic residues" evidence="2">
    <location>
        <begin position="224"/>
        <end position="239"/>
    </location>
</feature>
<dbReference type="EMBL" id="CAUYUE010000003">
    <property type="protein sequence ID" value="CAK0749333.1"/>
    <property type="molecule type" value="Genomic_DNA"/>
</dbReference>
<feature type="compositionally biased region" description="Basic residues" evidence="2">
    <location>
        <begin position="185"/>
        <end position="194"/>
    </location>
</feature>
<proteinExistence type="predicted"/>
<reference evidence="4 5" key="1">
    <citation type="submission" date="2023-10" db="EMBL/GenBank/DDBJ databases">
        <authorList>
            <person name="Maclean D."/>
            <person name="Macfadyen A."/>
        </authorList>
    </citation>
    <scope>NUCLEOTIDE SEQUENCE [LARGE SCALE GENOMIC DNA]</scope>
</reference>
<sequence>MAGLRPKANAFALSPPSPIPHDRLCPSLALDADIRDQTYAARCCLEGRRLDSTLSTDAAHIAPGACQAEVCSVAKMRDRNPRTSLLVRNLPTDIRQEELKDIFSDQGRVALRDAYLPRDYYTGRVRGFGFVEFIDERDAEDAERHFDGTVIGGRTITVVFSKQDRKTPREMAVEPGYGSRERSPGRGRRRRSPSPRRERSRTPVRRRTRSPRDRRRSPSPVKSKSREPSRSLSKSREPSASHSPA</sequence>
<feature type="domain" description="RRM" evidence="3">
    <location>
        <begin position="83"/>
        <end position="163"/>
    </location>
</feature>
<comment type="caution">
    <text evidence="4">The sequence shown here is derived from an EMBL/GenBank/DDBJ whole genome shotgun (WGS) entry which is preliminary data.</text>
</comment>
<dbReference type="GO" id="GO:0003723">
    <property type="term" value="F:RNA binding"/>
    <property type="evidence" value="ECO:0007669"/>
    <property type="project" value="UniProtKB-UniRule"/>
</dbReference>
<organism evidence="4 5">
    <name type="scientific">Coccomyxa viridis</name>
    <dbReference type="NCBI Taxonomy" id="1274662"/>
    <lineage>
        <taxon>Eukaryota</taxon>
        <taxon>Viridiplantae</taxon>
        <taxon>Chlorophyta</taxon>
        <taxon>core chlorophytes</taxon>
        <taxon>Trebouxiophyceae</taxon>
        <taxon>Trebouxiophyceae incertae sedis</taxon>
        <taxon>Coccomyxaceae</taxon>
        <taxon>Coccomyxa</taxon>
    </lineage>
</organism>
<dbReference type="SUPFAM" id="SSF54928">
    <property type="entry name" value="RNA-binding domain, RBD"/>
    <property type="match status" value="1"/>
</dbReference>
<dbReference type="InterPro" id="IPR012677">
    <property type="entry name" value="Nucleotide-bd_a/b_plait_sf"/>
</dbReference>
<evidence type="ECO:0000259" key="3">
    <source>
        <dbReference type="PROSITE" id="PS50102"/>
    </source>
</evidence>
<dbReference type="AlphaFoldDB" id="A0AAV1HVX8"/>
<dbReference type="SMART" id="SM00360">
    <property type="entry name" value="RRM"/>
    <property type="match status" value="1"/>
</dbReference>
<evidence type="ECO:0000256" key="1">
    <source>
        <dbReference type="PROSITE-ProRule" id="PRU00176"/>
    </source>
</evidence>
<feature type="region of interest" description="Disordered" evidence="2">
    <location>
        <begin position="163"/>
        <end position="245"/>
    </location>
</feature>
<gene>
    <name evidence="4" type="ORF">CVIRNUC_001902</name>
</gene>
<feature type="compositionally biased region" description="Basic and acidic residues" evidence="2">
    <location>
        <begin position="163"/>
        <end position="172"/>
    </location>
</feature>
<dbReference type="InterPro" id="IPR050441">
    <property type="entry name" value="RBM"/>
</dbReference>
<evidence type="ECO:0000313" key="5">
    <source>
        <dbReference type="Proteomes" id="UP001314263"/>
    </source>
</evidence>
<keyword evidence="5" id="KW-1185">Reference proteome</keyword>
<protein>
    <recommendedName>
        <fullName evidence="3">RRM domain-containing protein</fullName>
    </recommendedName>
</protein>
<dbReference type="InterPro" id="IPR000504">
    <property type="entry name" value="RRM_dom"/>
</dbReference>
<evidence type="ECO:0000313" key="4">
    <source>
        <dbReference type="EMBL" id="CAK0749333.1"/>
    </source>
</evidence>
<dbReference type="Pfam" id="PF00076">
    <property type="entry name" value="RRM_1"/>
    <property type="match status" value="1"/>
</dbReference>
<accession>A0AAV1HVX8</accession>
<keyword evidence="1" id="KW-0694">RNA-binding</keyword>
<dbReference type="InterPro" id="IPR035979">
    <property type="entry name" value="RBD_domain_sf"/>
</dbReference>
<feature type="compositionally biased region" description="Basic residues" evidence="2">
    <location>
        <begin position="202"/>
        <end position="217"/>
    </location>
</feature>